<protein>
    <submittedName>
        <fullName evidence="4">Kunitz/Bovine pancreatic trypsin inhibitor domain protein</fullName>
    </submittedName>
</protein>
<evidence type="ECO:0000259" key="2">
    <source>
        <dbReference type="PROSITE" id="PS50279"/>
    </source>
</evidence>
<proteinExistence type="predicted"/>
<dbReference type="PRINTS" id="PR00759">
    <property type="entry name" value="BASICPTASE"/>
</dbReference>
<dbReference type="GO" id="GO:0004867">
    <property type="term" value="F:serine-type endopeptidase inhibitor activity"/>
    <property type="evidence" value="ECO:0007669"/>
    <property type="project" value="InterPro"/>
</dbReference>
<evidence type="ECO:0000313" key="4">
    <source>
        <dbReference type="WBParaSite" id="GPLIN_001390800"/>
    </source>
</evidence>
<dbReference type="Proteomes" id="UP000050741">
    <property type="component" value="Unassembled WGS sequence"/>
</dbReference>
<feature type="chain" id="PRO_5008147793" evidence="1">
    <location>
        <begin position="18"/>
        <end position="326"/>
    </location>
</feature>
<evidence type="ECO:0000256" key="1">
    <source>
        <dbReference type="SAM" id="SignalP"/>
    </source>
</evidence>
<reference evidence="3" key="1">
    <citation type="submission" date="2014-05" db="EMBL/GenBank/DDBJ databases">
        <title>The genome and life-stage specific transcriptomes of Globodera pallida elucidate key aspects of plant parasitism by a cyst nematode.</title>
        <authorList>
            <person name="Cotton J.A."/>
            <person name="Lilley C.J."/>
            <person name="Jones L.M."/>
            <person name="Kikuchi T."/>
            <person name="Reid A.J."/>
            <person name="Thorpe P."/>
            <person name="Tsai I.J."/>
            <person name="Beasley H."/>
            <person name="Blok V."/>
            <person name="Cock P.J.A."/>
            <person name="Van den Akker S.E."/>
            <person name="Holroyd N."/>
            <person name="Hunt M."/>
            <person name="Mantelin S."/>
            <person name="Naghra H."/>
            <person name="Pain A."/>
            <person name="Palomares-Rius J.E."/>
            <person name="Zarowiecki M."/>
            <person name="Berriman M."/>
            <person name="Jones J.T."/>
            <person name="Urwin P.E."/>
        </authorList>
    </citation>
    <scope>NUCLEOTIDE SEQUENCE [LARGE SCALE GENOMIC DNA]</scope>
    <source>
        <strain evidence="3">Lindley</strain>
    </source>
</reference>
<dbReference type="CDD" id="cd22593">
    <property type="entry name" value="Kunitz_conkunitzin"/>
    <property type="match status" value="1"/>
</dbReference>
<dbReference type="PANTHER" id="PTHR46339">
    <property type="entry name" value="PROTEIN CBG15282-RELATED"/>
    <property type="match status" value="1"/>
</dbReference>
<dbReference type="Pfam" id="PF00014">
    <property type="entry name" value="Kunitz_BPTI"/>
    <property type="match status" value="2"/>
</dbReference>
<name>A0A183CM02_GLOPA</name>
<feature type="domain" description="BPTI/Kunitz inhibitor" evidence="2">
    <location>
        <begin position="122"/>
        <end position="172"/>
    </location>
</feature>
<dbReference type="InterPro" id="IPR020901">
    <property type="entry name" value="Prtase_inh_Kunz-CS"/>
</dbReference>
<keyword evidence="1" id="KW-0732">Signal</keyword>
<evidence type="ECO:0000313" key="3">
    <source>
        <dbReference type="Proteomes" id="UP000050741"/>
    </source>
</evidence>
<feature type="signal peptide" evidence="1">
    <location>
        <begin position="1"/>
        <end position="17"/>
    </location>
</feature>
<dbReference type="PROSITE" id="PS00280">
    <property type="entry name" value="BPTI_KUNITZ_1"/>
    <property type="match status" value="1"/>
</dbReference>
<dbReference type="InterPro" id="IPR053014">
    <property type="entry name" value="Cuticle_assoc_divergent"/>
</dbReference>
<dbReference type="AlphaFoldDB" id="A0A183CM02"/>
<sequence>MLVSITSLLLNAHAAQIADENGPPSSPVASSAEGNTLLAALKRVFMSTPPAELFKNLSRITFYRHVPPQTQVINLPIGTDEDSSSFPNIAPTASTLNFTTAAAQMMFHSFLPNQNAQFSPICSQPQQVGNGPYRIPRWFFNTGQSRCELFYWSGCCGNANNFQSMEQCERACRETPMLNPCAYGAGQFTLCKPTTTATAHPCSGQQFCHVGDSPITTVCCNKPAAIDMCQQPLNVGVGPSNLVRWFFFSPTAQCQSFMYKGLQGNENNFLSRLDCEQSCHAANPCAVGTPYQDQQQGQFGYCSATQQNVCVAGYYCHVGGDPGTSL</sequence>
<dbReference type="CDD" id="cd00109">
    <property type="entry name" value="Kunitz-type"/>
    <property type="match status" value="1"/>
</dbReference>
<reference evidence="4" key="2">
    <citation type="submission" date="2016-06" db="UniProtKB">
        <authorList>
            <consortium name="WormBaseParasite"/>
        </authorList>
    </citation>
    <scope>IDENTIFICATION</scope>
</reference>
<dbReference type="InterPro" id="IPR036880">
    <property type="entry name" value="Kunitz_BPTI_sf"/>
</dbReference>
<dbReference type="WBParaSite" id="GPLIN_001390800">
    <property type="protein sequence ID" value="GPLIN_001390800"/>
    <property type="gene ID" value="GPLIN_001390800"/>
</dbReference>
<feature type="domain" description="BPTI/Kunitz inhibitor" evidence="2">
    <location>
        <begin position="229"/>
        <end position="279"/>
    </location>
</feature>
<organism evidence="3 4">
    <name type="scientific">Globodera pallida</name>
    <name type="common">Potato cyst nematode worm</name>
    <name type="synonym">Heterodera pallida</name>
    <dbReference type="NCBI Taxonomy" id="36090"/>
    <lineage>
        <taxon>Eukaryota</taxon>
        <taxon>Metazoa</taxon>
        <taxon>Ecdysozoa</taxon>
        <taxon>Nematoda</taxon>
        <taxon>Chromadorea</taxon>
        <taxon>Rhabditida</taxon>
        <taxon>Tylenchina</taxon>
        <taxon>Tylenchomorpha</taxon>
        <taxon>Tylenchoidea</taxon>
        <taxon>Heteroderidae</taxon>
        <taxon>Heteroderinae</taxon>
        <taxon>Globodera</taxon>
    </lineage>
</organism>
<dbReference type="Gene3D" id="4.10.410.10">
    <property type="entry name" value="Pancreatic trypsin inhibitor Kunitz domain"/>
    <property type="match status" value="2"/>
</dbReference>
<dbReference type="SUPFAM" id="SSF57362">
    <property type="entry name" value="BPTI-like"/>
    <property type="match status" value="2"/>
</dbReference>
<dbReference type="PROSITE" id="PS50279">
    <property type="entry name" value="BPTI_KUNITZ_2"/>
    <property type="match status" value="2"/>
</dbReference>
<accession>A0A183CM02</accession>
<dbReference type="InterPro" id="IPR002223">
    <property type="entry name" value="Kunitz_BPTI"/>
</dbReference>
<dbReference type="PANTHER" id="PTHR46339:SF2">
    <property type="entry name" value="BPTI_KUNITZ INHIBITOR DOMAIN-CONTAINING PROTEIN"/>
    <property type="match status" value="1"/>
</dbReference>
<dbReference type="SMART" id="SM00131">
    <property type="entry name" value="KU"/>
    <property type="match status" value="2"/>
</dbReference>
<keyword evidence="3" id="KW-1185">Reference proteome</keyword>